<gene>
    <name evidence="2" type="ORF">CYCCA115_LOCUS3560</name>
</gene>
<proteinExistence type="predicted"/>
<feature type="compositionally biased region" description="Polar residues" evidence="1">
    <location>
        <begin position="29"/>
        <end position="41"/>
    </location>
</feature>
<feature type="compositionally biased region" description="Pro residues" evidence="1">
    <location>
        <begin position="95"/>
        <end position="114"/>
    </location>
</feature>
<sequence>MLRTNRQPKISKGGNYPTPASRSIPKSGGITNTTASTQSPHKPSWTLGRIVYWICMAMISKRILDNAIFLGTTSFSNNTPRPSMPINSSSSSLRTPPPPPPPPKNNNDNPPAPTPTIITTPNKAALAVATDSKSTMVQPVAKTQKVQTAARDLQKQVKEKESPGDDDDDEDGDEDDDKDEKKDEEESPPAFDPARWMVEFEAPKDEATERKICFVTCSYATSASDMDPLVVVKNHNPKYVRFFLFSNLNDEEWHTPGWTKIVTHYNYTRVITHSRYGKFMGWKYPEIADNCEAVFYIDSVLKPSSNKSYWDTIATYMMNDNYDQVMAHKNLYTPEEIKNIITNNATNRGNLTKYLMNATGFMQHHHPRNRTGIYNEIQAIQWAKKDFKKNVKALMNWFRNQPEGFDWYTPVYLCQSFGYNPHSKVFQLIAESFWEHYSLEIDSWRDQPLWSFMLRRYLVRPTIFPYPQETLWKELELENFGHGNHEYLSEADVKM</sequence>
<feature type="compositionally biased region" description="Basic and acidic residues" evidence="1">
    <location>
        <begin position="152"/>
        <end position="163"/>
    </location>
</feature>
<evidence type="ECO:0000256" key="1">
    <source>
        <dbReference type="SAM" id="MobiDB-lite"/>
    </source>
</evidence>
<organism evidence="2 3">
    <name type="scientific">Cylindrotheca closterium</name>
    <dbReference type="NCBI Taxonomy" id="2856"/>
    <lineage>
        <taxon>Eukaryota</taxon>
        <taxon>Sar</taxon>
        <taxon>Stramenopiles</taxon>
        <taxon>Ochrophyta</taxon>
        <taxon>Bacillariophyta</taxon>
        <taxon>Bacillariophyceae</taxon>
        <taxon>Bacillariophycidae</taxon>
        <taxon>Bacillariales</taxon>
        <taxon>Bacillariaceae</taxon>
        <taxon>Cylindrotheca</taxon>
    </lineage>
</organism>
<dbReference type="Proteomes" id="UP001295423">
    <property type="component" value="Unassembled WGS sequence"/>
</dbReference>
<comment type="caution">
    <text evidence="2">The sequence shown here is derived from an EMBL/GenBank/DDBJ whole genome shotgun (WGS) entry which is preliminary data.</text>
</comment>
<feature type="region of interest" description="Disordered" evidence="1">
    <location>
        <begin position="1"/>
        <end position="42"/>
    </location>
</feature>
<evidence type="ECO:0000313" key="3">
    <source>
        <dbReference type="Proteomes" id="UP001295423"/>
    </source>
</evidence>
<feature type="region of interest" description="Disordered" evidence="1">
    <location>
        <begin position="74"/>
        <end position="196"/>
    </location>
</feature>
<feature type="compositionally biased region" description="Polar residues" evidence="1">
    <location>
        <begin position="74"/>
        <end position="87"/>
    </location>
</feature>
<keyword evidence="3" id="KW-1185">Reference proteome</keyword>
<dbReference type="EMBL" id="CAKOGP040000324">
    <property type="protein sequence ID" value="CAJ1934021.1"/>
    <property type="molecule type" value="Genomic_DNA"/>
</dbReference>
<dbReference type="AlphaFoldDB" id="A0AAD2CH32"/>
<protein>
    <submittedName>
        <fullName evidence="2">Uncharacterized protein</fullName>
    </submittedName>
</protein>
<accession>A0AAD2CH32</accession>
<evidence type="ECO:0000313" key="2">
    <source>
        <dbReference type="EMBL" id="CAJ1934021.1"/>
    </source>
</evidence>
<reference evidence="2" key="1">
    <citation type="submission" date="2023-08" db="EMBL/GenBank/DDBJ databases">
        <authorList>
            <person name="Audoor S."/>
            <person name="Bilcke G."/>
        </authorList>
    </citation>
    <scope>NUCLEOTIDE SEQUENCE</scope>
</reference>
<name>A0AAD2CH32_9STRA</name>
<feature type="compositionally biased region" description="Acidic residues" evidence="1">
    <location>
        <begin position="164"/>
        <end position="187"/>
    </location>
</feature>